<evidence type="ECO:0000256" key="1">
    <source>
        <dbReference type="SAM" id="Phobius"/>
    </source>
</evidence>
<keyword evidence="1" id="KW-1133">Transmembrane helix</keyword>
<sequence>MVVGILNKLSLFIKYFIFVLLCCHLFVLVNMDLTLIYAVTLLMCFDLDREVSGAVINWVDGDGCMWAGGDLIDFFYAVGAGDAVAAFVLVTGWLAGGKLANGAFSEPESEHLLHGTFLYLKMAR</sequence>
<evidence type="ECO:0000313" key="3">
    <source>
        <dbReference type="Proteomes" id="UP000229970"/>
    </source>
</evidence>
<dbReference type="AlphaFoldDB" id="A0A2N9XB47"/>
<evidence type="ECO:0000313" key="2">
    <source>
        <dbReference type="EMBL" id="PIT43738.1"/>
    </source>
</evidence>
<name>A0A2N9XB47_9NEIS</name>
<gene>
    <name evidence="2" type="ORF">BHC46_12075</name>
</gene>
<keyword evidence="1" id="KW-0812">Transmembrane</keyword>
<comment type="caution">
    <text evidence="2">The sequence shown here is derived from an EMBL/GenBank/DDBJ whole genome shotgun (WGS) entry which is preliminary data.</text>
</comment>
<feature type="transmembrane region" description="Helical" evidence="1">
    <location>
        <begin position="74"/>
        <end position="95"/>
    </location>
</feature>
<organism evidence="2 3">
    <name type="scientific">Snodgrassella alvi</name>
    <dbReference type="NCBI Taxonomy" id="1196083"/>
    <lineage>
        <taxon>Bacteria</taxon>
        <taxon>Pseudomonadati</taxon>
        <taxon>Pseudomonadota</taxon>
        <taxon>Betaproteobacteria</taxon>
        <taxon>Neisseriales</taxon>
        <taxon>Neisseriaceae</taxon>
        <taxon>Snodgrassella</taxon>
    </lineage>
</organism>
<accession>A0A2N9XB47</accession>
<feature type="transmembrane region" description="Helical" evidence="1">
    <location>
        <begin position="12"/>
        <end position="39"/>
    </location>
</feature>
<proteinExistence type="predicted"/>
<dbReference type="Proteomes" id="UP000229970">
    <property type="component" value="Unassembled WGS sequence"/>
</dbReference>
<reference evidence="2 3" key="1">
    <citation type="journal article" date="2017" name="MBio">
        <title>Type VI secretion-mediated competition in the bee gut microbiome.</title>
        <authorList>
            <person name="Steele M.I."/>
            <person name="Kwong W.K."/>
            <person name="Powell J.E."/>
            <person name="Whiteley M."/>
            <person name="Moran N.A."/>
        </authorList>
    </citation>
    <scope>NUCLEOTIDE SEQUENCE [LARGE SCALE GENOMIC DNA]</scope>
    <source>
        <strain evidence="2 3">Ruf1-X</strain>
    </source>
</reference>
<dbReference type="EMBL" id="MEIP01000030">
    <property type="protein sequence ID" value="PIT43738.1"/>
    <property type="molecule type" value="Genomic_DNA"/>
</dbReference>
<keyword evidence="1" id="KW-0472">Membrane</keyword>
<protein>
    <submittedName>
        <fullName evidence="2">Uncharacterized protein</fullName>
    </submittedName>
</protein>